<accession>A0ABT0ZKP6</accession>
<reference evidence="2 3" key="1">
    <citation type="submission" date="2022-05" db="EMBL/GenBank/DDBJ databases">
        <title>Streptomyces sp. nov. RY43-2 isolated from soil of a peat swamp forest.</title>
        <authorList>
            <person name="Kanchanasin P."/>
            <person name="Tanasupawat S."/>
            <person name="Phongsopitanun W."/>
        </authorList>
    </citation>
    <scope>NUCLEOTIDE SEQUENCE [LARGE SCALE GENOMIC DNA]</scope>
    <source>
        <strain evidence="2 3">RY43-2</strain>
    </source>
</reference>
<comment type="caution">
    <text evidence="2">The sequence shown here is derived from an EMBL/GenBank/DDBJ whole genome shotgun (WGS) entry which is preliminary data.</text>
</comment>
<keyword evidence="3" id="KW-1185">Reference proteome</keyword>
<dbReference type="Pfam" id="PF19054">
    <property type="entry name" value="DUF5753"/>
    <property type="match status" value="1"/>
</dbReference>
<dbReference type="Proteomes" id="UP001523219">
    <property type="component" value="Unassembled WGS sequence"/>
</dbReference>
<dbReference type="RefSeq" id="WP_252427862.1">
    <property type="nucleotide sequence ID" value="NZ_JAMWMR010000031.1"/>
</dbReference>
<dbReference type="SUPFAM" id="SSF47413">
    <property type="entry name" value="lambda repressor-like DNA-binding domains"/>
    <property type="match status" value="1"/>
</dbReference>
<dbReference type="InterPro" id="IPR001387">
    <property type="entry name" value="Cro/C1-type_HTH"/>
</dbReference>
<organism evidence="2 3">
    <name type="scientific">Streptomyces macrolidinus</name>
    <dbReference type="NCBI Taxonomy" id="2952607"/>
    <lineage>
        <taxon>Bacteria</taxon>
        <taxon>Bacillati</taxon>
        <taxon>Actinomycetota</taxon>
        <taxon>Actinomycetes</taxon>
        <taxon>Kitasatosporales</taxon>
        <taxon>Streptomycetaceae</taxon>
        <taxon>Streptomyces</taxon>
    </lineage>
</organism>
<evidence type="ECO:0000313" key="2">
    <source>
        <dbReference type="EMBL" id="MCN9244168.1"/>
    </source>
</evidence>
<dbReference type="InterPro" id="IPR010982">
    <property type="entry name" value="Lambda_DNA-bd_dom_sf"/>
</dbReference>
<dbReference type="PROSITE" id="PS50943">
    <property type="entry name" value="HTH_CROC1"/>
    <property type="match status" value="1"/>
</dbReference>
<name>A0ABT0ZKP6_9ACTN</name>
<sequence length="280" mass="31548">MPPRRVITGRSQEPRRRFAEELRLLRTERGLSLRKLGEALGWDWSLFGKMESGQTLGSPEVVQALDQYYGTPGLLLALWELAVGDPSQFKEQYRRYMMLEAEAVSLWQYSVSRPPGLLQTAGYAREALAAGGLKGKELDQQVDARIGRGKVLEGDDAPPFRVLLSEMVLRNSLRDSRAWREQLEHLAEVSERPNVTLHVLPFGAGLHGLDSTDVMFLRLLDGRTVAYAENDVRGELVEESSKVERLHRTYDAVRDLALSPAESRKFILPMLEEVPCESST</sequence>
<feature type="domain" description="HTH cro/C1-type" evidence="1">
    <location>
        <begin position="22"/>
        <end position="75"/>
    </location>
</feature>
<dbReference type="InterPro" id="IPR043917">
    <property type="entry name" value="DUF5753"/>
</dbReference>
<gene>
    <name evidence="2" type="ORF">NGF19_25875</name>
</gene>
<dbReference type="Pfam" id="PF13560">
    <property type="entry name" value="HTH_31"/>
    <property type="match status" value="1"/>
</dbReference>
<proteinExistence type="predicted"/>
<dbReference type="EMBL" id="JAMWMR010000031">
    <property type="protein sequence ID" value="MCN9244168.1"/>
    <property type="molecule type" value="Genomic_DNA"/>
</dbReference>
<evidence type="ECO:0000313" key="3">
    <source>
        <dbReference type="Proteomes" id="UP001523219"/>
    </source>
</evidence>
<dbReference type="SMART" id="SM00530">
    <property type="entry name" value="HTH_XRE"/>
    <property type="match status" value="1"/>
</dbReference>
<protein>
    <submittedName>
        <fullName evidence="2">Helix-turn-helix domain-containing protein</fullName>
    </submittedName>
</protein>
<dbReference type="Gene3D" id="1.10.260.40">
    <property type="entry name" value="lambda repressor-like DNA-binding domains"/>
    <property type="match status" value="1"/>
</dbReference>
<evidence type="ECO:0000259" key="1">
    <source>
        <dbReference type="PROSITE" id="PS50943"/>
    </source>
</evidence>
<dbReference type="CDD" id="cd00093">
    <property type="entry name" value="HTH_XRE"/>
    <property type="match status" value="1"/>
</dbReference>